<dbReference type="OrthoDB" id="7789993at2759"/>
<dbReference type="SUPFAM" id="SSF103657">
    <property type="entry name" value="BAR/IMD domain-like"/>
    <property type="match status" value="1"/>
</dbReference>
<accession>A0A9Q0S2Z2</accession>
<protein>
    <recommendedName>
        <fullName evidence="3">F-BAR domain-containing protein</fullName>
    </recommendedName>
</protein>
<name>A0A9Q0S2Z2_9DIPT</name>
<reference evidence="1" key="1">
    <citation type="submission" date="2022-07" db="EMBL/GenBank/DDBJ databases">
        <authorList>
            <person name="Trinca V."/>
            <person name="Uliana J.V.C."/>
            <person name="Torres T.T."/>
            <person name="Ward R.J."/>
            <person name="Monesi N."/>
        </authorList>
    </citation>
    <scope>NUCLEOTIDE SEQUENCE</scope>
    <source>
        <strain evidence="1">HSMRA1968</strain>
        <tissue evidence="1">Whole embryos</tissue>
    </source>
</reference>
<proteinExistence type="predicted"/>
<organism evidence="1 2">
    <name type="scientific">Pseudolycoriella hygida</name>
    <dbReference type="NCBI Taxonomy" id="35572"/>
    <lineage>
        <taxon>Eukaryota</taxon>
        <taxon>Metazoa</taxon>
        <taxon>Ecdysozoa</taxon>
        <taxon>Arthropoda</taxon>
        <taxon>Hexapoda</taxon>
        <taxon>Insecta</taxon>
        <taxon>Pterygota</taxon>
        <taxon>Neoptera</taxon>
        <taxon>Endopterygota</taxon>
        <taxon>Diptera</taxon>
        <taxon>Nematocera</taxon>
        <taxon>Sciaroidea</taxon>
        <taxon>Sciaridae</taxon>
        <taxon>Pseudolycoriella</taxon>
    </lineage>
</organism>
<gene>
    <name evidence="1" type="ORF">Bhyg_08413</name>
</gene>
<dbReference type="Proteomes" id="UP001151699">
    <property type="component" value="Chromosome B"/>
</dbReference>
<evidence type="ECO:0008006" key="3">
    <source>
        <dbReference type="Google" id="ProtNLM"/>
    </source>
</evidence>
<evidence type="ECO:0000313" key="1">
    <source>
        <dbReference type="EMBL" id="KAJ6643452.1"/>
    </source>
</evidence>
<dbReference type="Gene3D" id="1.20.1270.60">
    <property type="entry name" value="Arfaptin homology (AH) domain/BAR domain"/>
    <property type="match status" value="1"/>
</dbReference>
<dbReference type="AlphaFoldDB" id="A0A9Q0S2Z2"/>
<feature type="non-terminal residue" evidence="1">
    <location>
        <position position="196"/>
    </location>
</feature>
<dbReference type="FunFam" id="1.20.1270.60:FF:000071">
    <property type="entry name" value="Uncharacterized protein, isoform U"/>
    <property type="match status" value="1"/>
</dbReference>
<dbReference type="EMBL" id="WJQU01000002">
    <property type="protein sequence ID" value="KAJ6643452.1"/>
    <property type="molecule type" value="Genomic_DNA"/>
</dbReference>
<comment type="caution">
    <text evidence="1">The sequence shown here is derived from an EMBL/GenBank/DDBJ whole genome shotgun (WGS) entry which is preliminary data.</text>
</comment>
<evidence type="ECO:0000313" key="2">
    <source>
        <dbReference type="Proteomes" id="UP001151699"/>
    </source>
</evidence>
<keyword evidence="2" id="KW-1185">Reference proteome</keyword>
<dbReference type="InterPro" id="IPR027267">
    <property type="entry name" value="AH/BAR_dom_sf"/>
</dbReference>
<sequence>SDFTEQLSLLYDQHAEALQILVSTFRKRNGELRKERPGCHSTLFQAWEIFLQEIEADSVSSSDVASALSRQVSRPLLEKTFHKKVQSRKIFTHRESFDTIISKTEEKLSKCRMDYKQCYMAHRQNQTQHTLAMYIDSHNAYVQQLHATNAMMETYHCDTIPQLLQELEEIYSELCINVSDAVLQGADVISSKVRKL</sequence>